<keyword evidence="8 9" id="KW-0862">Zinc</keyword>
<dbReference type="Proteomes" id="UP000284051">
    <property type="component" value="Unassembled WGS sequence"/>
</dbReference>
<evidence type="ECO:0000313" key="16">
    <source>
        <dbReference type="Proteomes" id="UP000283513"/>
    </source>
</evidence>
<dbReference type="AlphaFoldDB" id="A0A3R6AU50"/>
<evidence type="ECO:0000313" key="21">
    <source>
        <dbReference type="Proteomes" id="UP000479531"/>
    </source>
</evidence>
<evidence type="ECO:0000256" key="9">
    <source>
        <dbReference type="HAMAP-Rule" id="MF_00009"/>
    </source>
</evidence>
<reference evidence="10 20" key="2">
    <citation type="journal article" date="2019" name="Nat. Med.">
        <title>A library of human gut bacterial isolates paired with longitudinal multiomics data enables mechanistic microbiome research.</title>
        <authorList>
            <person name="Poyet M."/>
            <person name="Groussin M."/>
            <person name="Gibbons S.M."/>
            <person name="Avila-Pacheco J."/>
            <person name="Jiang X."/>
            <person name="Kearney S.M."/>
            <person name="Perrotta A.R."/>
            <person name="Berdy B."/>
            <person name="Zhao S."/>
            <person name="Lieberman T.D."/>
            <person name="Swanson P.K."/>
            <person name="Smith M."/>
            <person name="Roesemann S."/>
            <person name="Alexander J.E."/>
            <person name="Rich S.A."/>
            <person name="Livny J."/>
            <person name="Vlamakis H."/>
            <person name="Clish C."/>
            <person name="Bullock K."/>
            <person name="Deik A."/>
            <person name="Scott J."/>
            <person name="Pierce K.A."/>
            <person name="Xavier R.J."/>
            <person name="Alm E.J."/>
        </authorList>
    </citation>
    <scope>NUCLEOTIDE SEQUENCE [LARGE SCALE GENOMIC DNA]</scope>
    <source>
        <strain evidence="10 20">BIOML-A1</strain>
    </source>
</reference>
<dbReference type="GO" id="GO:0004521">
    <property type="term" value="F:RNA endonuclease activity"/>
    <property type="evidence" value="ECO:0007669"/>
    <property type="project" value="UniProtKB-UniRule"/>
</dbReference>
<dbReference type="GO" id="GO:0008270">
    <property type="term" value="F:zinc ion binding"/>
    <property type="evidence" value="ECO:0007669"/>
    <property type="project" value="UniProtKB-UniRule"/>
</dbReference>
<evidence type="ECO:0000256" key="2">
    <source>
        <dbReference type="ARBA" id="ARBA00022517"/>
    </source>
</evidence>
<evidence type="ECO:0000313" key="14">
    <source>
        <dbReference type="EMBL" id="RHG30238.1"/>
    </source>
</evidence>
<dbReference type="EMBL" id="WNAJ01000003">
    <property type="protein sequence ID" value="MTR84180.1"/>
    <property type="molecule type" value="Genomic_DNA"/>
</dbReference>
<evidence type="ECO:0000256" key="4">
    <source>
        <dbReference type="ARBA" id="ARBA00022722"/>
    </source>
</evidence>
<keyword evidence="2 9" id="KW-0690">Ribosome biogenesis</keyword>
<gene>
    <name evidence="9 10" type="primary">ybeY</name>
    <name evidence="14" type="ORF">DW264_01910</name>
    <name evidence="13" type="ORF">DW856_00950</name>
    <name evidence="12" type="ORF">DW927_01880</name>
    <name evidence="15" type="ORF">DWZ31_00725</name>
    <name evidence="11" type="ORF">GCK47_13150</name>
    <name evidence="10" type="ORF">GMD50_03725</name>
</gene>
<feature type="binding site" evidence="9">
    <location>
        <position position="139"/>
    </location>
    <ligand>
        <name>Zn(2+)</name>
        <dbReference type="ChEBI" id="CHEBI:29105"/>
        <note>catalytic</note>
    </ligand>
</feature>
<keyword evidence="5 9" id="KW-0479">Metal-binding</keyword>
<dbReference type="Pfam" id="PF02130">
    <property type="entry name" value="YbeY"/>
    <property type="match status" value="1"/>
</dbReference>
<dbReference type="PROSITE" id="PS01306">
    <property type="entry name" value="UPF0054"/>
    <property type="match status" value="1"/>
</dbReference>
<proteinExistence type="inferred from homology"/>
<evidence type="ECO:0000256" key="1">
    <source>
        <dbReference type="ARBA" id="ARBA00010875"/>
    </source>
</evidence>
<dbReference type="GO" id="GO:0006364">
    <property type="term" value="P:rRNA processing"/>
    <property type="evidence" value="ECO:0007669"/>
    <property type="project" value="UniProtKB-UniRule"/>
</dbReference>
<evidence type="ECO:0000313" key="20">
    <source>
        <dbReference type="Proteomes" id="UP000478483"/>
    </source>
</evidence>
<dbReference type="EMBL" id="QSHO01000001">
    <property type="protein sequence ID" value="RHC20813.1"/>
    <property type="molecule type" value="Genomic_DNA"/>
</dbReference>
<feature type="binding site" evidence="9">
    <location>
        <position position="135"/>
    </location>
    <ligand>
        <name>Zn(2+)</name>
        <dbReference type="ChEBI" id="CHEBI:29105"/>
        <note>catalytic</note>
    </ligand>
</feature>
<evidence type="ECO:0000256" key="7">
    <source>
        <dbReference type="ARBA" id="ARBA00022801"/>
    </source>
</evidence>
<evidence type="ECO:0000313" key="19">
    <source>
        <dbReference type="Proteomes" id="UP000284465"/>
    </source>
</evidence>
<dbReference type="InterPro" id="IPR002036">
    <property type="entry name" value="YbeY"/>
</dbReference>
<reference evidence="11 21" key="3">
    <citation type="submission" date="2019-10" db="EMBL/GenBank/DDBJ databases">
        <title>Roseburia spp. ameliorate alcoholic fatty liver via restoration of gut barrier function.</title>
        <authorList>
            <person name="Seo B."/>
            <person name="Ko G."/>
        </authorList>
    </citation>
    <scope>NUCLEOTIDE SEQUENCE [LARGE SCALE GENOMIC DNA]</scope>
    <source>
        <strain evidence="11 21">SNUG30017</strain>
    </source>
</reference>
<dbReference type="EC" id="3.1.-.-" evidence="9"/>
<evidence type="ECO:0000256" key="6">
    <source>
        <dbReference type="ARBA" id="ARBA00022759"/>
    </source>
</evidence>
<comment type="similarity">
    <text evidence="1 9">Belongs to the endoribonuclease YbeY family.</text>
</comment>
<dbReference type="Gene3D" id="3.40.390.30">
    <property type="entry name" value="Metalloproteases ('zincins'), catalytic domain"/>
    <property type="match status" value="1"/>
</dbReference>
<organism evidence="13 16">
    <name type="scientific">Roseburia intestinalis</name>
    <dbReference type="NCBI Taxonomy" id="166486"/>
    <lineage>
        <taxon>Bacteria</taxon>
        <taxon>Bacillati</taxon>
        <taxon>Bacillota</taxon>
        <taxon>Clostridia</taxon>
        <taxon>Lachnospirales</taxon>
        <taxon>Lachnospiraceae</taxon>
        <taxon>Roseburia</taxon>
    </lineage>
</organism>
<evidence type="ECO:0000313" key="15">
    <source>
        <dbReference type="EMBL" id="RHN12008.1"/>
    </source>
</evidence>
<keyword evidence="6 9" id="KW-0255">Endonuclease</keyword>
<dbReference type="GO" id="GO:0004222">
    <property type="term" value="F:metalloendopeptidase activity"/>
    <property type="evidence" value="ECO:0007669"/>
    <property type="project" value="InterPro"/>
</dbReference>
<keyword evidence="3 9" id="KW-0698">rRNA processing</keyword>
<dbReference type="Proteomes" id="UP000283513">
    <property type="component" value="Unassembled WGS sequence"/>
</dbReference>
<dbReference type="HAMAP" id="MF_00009">
    <property type="entry name" value="Endoribonucl_YbeY"/>
    <property type="match status" value="1"/>
</dbReference>
<dbReference type="EMBL" id="QSFP01000002">
    <property type="protein sequence ID" value="RHA69588.1"/>
    <property type="molecule type" value="Genomic_DNA"/>
</dbReference>
<dbReference type="EMBL" id="QRID01000002">
    <property type="protein sequence ID" value="RHG30238.1"/>
    <property type="molecule type" value="Genomic_DNA"/>
</dbReference>
<evidence type="ECO:0000256" key="5">
    <source>
        <dbReference type="ARBA" id="ARBA00022723"/>
    </source>
</evidence>
<dbReference type="InterPro" id="IPR020549">
    <property type="entry name" value="YbeY_CS"/>
</dbReference>
<accession>A0A3R6AU50</accession>
<dbReference type="PANTHER" id="PTHR46986">
    <property type="entry name" value="ENDORIBONUCLEASE YBEY, CHLOROPLASTIC"/>
    <property type="match status" value="1"/>
</dbReference>
<comment type="function">
    <text evidence="9">Single strand-specific metallo-endoribonuclease involved in late-stage 70S ribosome quality control and in maturation of the 3' terminus of the 16S rRNA.</text>
</comment>
<evidence type="ECO:0000256" key="3">
    <source>
        <dbReference type="ARBA" id="ARBA00022552"/>
    </source>
</evidence>
<evidence type="ECO:0000313" key="17">
    <source>
        <dbReference type="Proteomes" id="UP000283586"/>
    </source>
</evidence>
<dbReference type="Proteomes" id="UP000479531">
    <property type="component" value="Unassembled WGS sequence"/>
</dbReference>
<protein>
    <recommendedName>
        <fullName evidence="9">Endoribonuclease YbeY</fullName>
        <ecNumber evidence="9">3.1.-.-</ecNumber>
    </recommendedName>
</protein>
<keyword evidence="4 9" id="KW-0540">Nuclease</keyword>
<comment type="caution">
    <text evidence="13">The sequence shown here is derived from an EMBL/GenBank/DDBJ whole genome shotgun (WGS) entry which is preliminary data.</text>
</comment>
<evidence type="ECO:0000313" key="13">
    <source>
        <dbReference type="EMBL" id="RHC20813.1"/>
    </source>
</evidence>
<dbReference type="Proteomes" id="UP000283586">
    <property type="component" value="Unassembled WGS sequence"/>
</dbReference>
<dbReference type="EMBL" id="WGGT01000017">
    <property type="protein sequence ID" value="MVQ46623.1"/>
    <property type="molecule type" value="Genomic_DNA"/>
</dbReference>
<keyword evidence="7 9" id="KW-0378">Hydrolase</keyword>
<evidence type="ECO:0000313" key="11">
    <source>
        <dbReference type="EMBL" id="MVQ46623.1"/>
    </source>
</evidence>
<dbReference type="OrthoDB" id="9807740at2"/>
<keyword evidence="9" id="KW-0963">Cytoplasm</keyword>
<comment type="subcellular location">
    <subcellularLocation>
        <location evidence="9">Cytoplasm</location>
    </subcellularLocation>
</comment>
<evidence type="ECO:0000313" key="18">
    <source>
        <dbReference type="Proteomes" id="UP000284051"/>
    </source>
</evidence>
<name>A0A3R6AU50_9FIRM</name>
<evidence type="ECO:0000313" key="12">
    <source>
        <dbReference type="EMBL" id="RHA69588.1"/>
    </source>
</evidence>
<dbReference type="PANTHER" id="PTHR46986:SF1">
    <property type="entry name" value="ENDORIBONUCLEASE YBEY, CHLOROPLASTIC"/>
    <property type="match status" value="1"/>
</dbReference>
<dbReference type="GO" id="GO:0005737">
    <property type="term" value="C:cytoplasm"/>
    <property type="evidence" value="ECO:0007669"/>
    <property type="project" value="UniProtKB-SubCell"/>
</dbReference>
<sequence length="169" mass="19466">MRKFMSLFIEKETDTDFSFDEEALAKEVTDYAIEHEGFPFEAEINLTLTDNDGIHAINKEYRDIDAPTDVLSFPMLSYESAGDFSKLEDDYDDNFNPDTGEIMLGDIIISVDKVKEQAKSYGHSEKREYAFLILHSMLHLFGYDHMTPEEAAIMEGKQTEILNEMNILR</sequence>
<dbReference type="NCBIfam" id="TIGR00043">
    <property type="entry name" value="rRNA maturation RNase YbeY"/>
    <property type="match status" value="1"/>
</dbReference>
<reference evidence="16 17" key="1">
    <citation type="submission" date="2018-08" db="EMBL/GenBank/DDBJ databases">
        <title>A genome reference for cultivated species of the human gut microbiota.</title>
        <authorList>
            <person name="Zou Y."/>
            <person name="Xue W."/>
            <person name="Luo G."/>
        </authorList>
    </citation>
    <scope>NUCLEOTIDE SEQUENCE [LARGE SCALE GENOMIC DNA]</scope>
    <source>
        <strain evidence="15 17">AF31-21AC</strain>
        <strain evidence="14 18">AM22-21LB</strain>
        <strain evidence="13 16">AM37-1AC</strain>
        <strain evidence="12 19">AM43-11</strain>
    </source>
</reference>
<dbReference type="SUPFAM" id="SSF55486">
    <property type="entry name" value="Metalloproteases ('zincins'), catalytic domain"/>
    <property type="match status" value="1"/>
</dbReference>
<dbReference type="Proteomes" id="UP000284465">
    <property type="component" value="Unassembled WGS sequence"/>
</dbReference>
<dbReference type="InterPro" id="IPR023091">
    <property type="entry name" value="MetalPrtase_cat_dom_sf_prd"/>
</dbReference>
<feature type="binding site" evidence="9">
    <location>
        <position position="145"/>
    </location>
    <ligand>
        <name>Zn(2+)</name>
        <dbReference type="ChEBI" id="CHEBI:29105"/>
        <note>catalytic</note>
    </ligand>
</feature>
<comment type="cofactor">
    <cofactor evidence="9">
        <name>Zn(2+)</name>
        <dbReference type="ChEBI" id="CHEBI:29105"/>
    </cofactor>
    <text evidence="9">Binds 1 zinc ion.</text>
</comment>
<evidence type="ECO:0000313" key="10">
    <source>
        <dbReference type="EMBL" id="MTR84180.1"/>
    </source>
</evidence>
<dbReference type="Proteomes" id="UP000478483">
    <property type="component" value="Unassembled WGS sequence"/>
</dbReference>
<dbReference type="EMBL" id="QRQN01000001">
    <property type="protein sequence ID" value="RHN12008.1"/>
    <property type="molecule type" value="Genomic_DNA"/>
</dbReference>
<evidence type="ECO:0000256" key="8">
    <source>
        <dbReference type="ARBA" id="ARBA00022833"/>
    </source>
</evidence>